<proteinExistence type="predicted"/>
<organism evidence="1 2">
    <name type="scientific">Blepharisma stoltei</name>
    <dbReference type="NCBI Taxonomy" id="1481888"/>
    <lineage>
        <taxon>Eukaryota</taxon>
        <taxon>Sar</taxon>
        <taxon>Alveolata</taxon>
        <taxon>Ciliophora</taxon>
        <taxon>Postciliodesmatophora</taxon>
        <taxon>Heterotrichea</taxon>
        <taxon>Heterotrichida</taxon>
        <taxon>Blepharismidae</taxon>
        <taxon>Blepharisma</taxon>
    </lineage>
</organism>
<comment type="caution">
    <text evidence="1">The sequence shown here is derived from an EMBL/GenBank/DDBJ whole genome shotgun (WGS) entry which is preliminary data.</text>
</comment>
<reference evidence="1" key="1">
    <citation type="submission" date="2021-09" db="EMBL/GenBank/DDBJ databases">
        <authorList>
            <consortium name="AG Swart"/>
            <person name="Singh M."/>
            <person name="Singh A."/>
            <person name="Seah K."/>
            <person name="Emmerich C."/>
        </authorList>
    </citation>
    <scope>NUCLEOTIDE SEQUENCE</scope>
    <source>
        <strain evidence="1">ATCC30299</strain>
    </source>
</reference>
<evidence type="ECO:0008006" key="3">
    <source>
        <dbReference type="Google" id="ProtNLM"/>
    </source>
</evidence>
<sequence length="141" mass="16483">MDLNYLVGNNLRHTQRFEELECTMNSLFAMSSDLFSVMNDLKLSLRNSAEFFMRLKYIHDASQGSNLAENIQIYENNKTLPTRLIVQNKETGNKLYFRIIPGQGSVRKGNILYKCEECQEDTAIKRFDTKRHIFAKHKNLN</sequence>
<evidence type="ECO:0000313" key="1">
    <source>
        <dbReference type="EMBL" id="CAG9310092.1"/>
    </source>
</evidence>
<dbReference type="Proteomes" id="UP001162131">
    <property type="component" value="Unassembled WGS sequence"/>
</dbReference>
<gene>
    <name evidence="1" type="ORF">BSTOLATCC_MIC301</name>
</gene>
<dbReference type="EMBL" id="CAJZBQ010000001">
    <property type="protein sequence ID" value="CAG9310092.1"/>
    <property type="molecule type" value="Genomic_DNA"/>
</dbReference>
<dbReference type="AlphaFoldDB" id="A0AAU9I947"/>
<evidence type="ECO:0000313" key="2">
    <source>
        <dbReference type="Proteomes" id="UP001162131"/>
    </source>
</evidence>
<name>A0AAU9I947_9CILI</name>
<protein>
    <recommendedName>
        <fullName evidence="3">C2H2-type domain-containing protein</fullName>
    </recommendedName>
</protein>
<keyword evidence="2" id="KW-1185">Reference proteome</keyword>
<accession>A0AAU9I947</accession>